<dbReference type="EMBL" id="JARJCM010000120">
    <property type="protein sequence ID" value="KAJ7027722.1"/>
    <property type="molecule type" value="Genomic_DNA"/>
</dbReference>
<comment type="caution">
    <text evidence="3">The sequence shown here is derived from an EMBL/GenBank/DDBJ whole genome shotgun (WGS) entry which is preliminary data.</text>
</comment>
<feature type="region of interest" description="Disordered" evidence="2">
    <location>
        <begin position="397"/>
        <end position="421"/>
    </location>
</feature>
<feature type="compositionally biased region" description="Pro residues" evidence="2">
    <location>
        <begin position="326"/>
        <end position="346"/>
    </location>
</feature>
<feature type="coiled-coil region" evidence="1">
    <location>
        <begin position="41"/>
        <end position="108"/>
    </location>
</feature>
<evidence type="ECO:0000256" key="2">
    <source>
        <dbReference type="SAM" id="MobiDB-lite"/>
    </source>
</evidence>
<proteinExistence type="predicted"/>
<evidence type="ECO:0000313" key="4">
    <source>
        <dbReference type="Proteomes" id="UP001218188"/>
    </source>
</evidence>
<sequence length="421" mass="46778">MEPRSQAPKPERVLTPAAEPEITTGTSSATPTTESQLVALLSESRREADSLRRELAAVRKKADADNRRLQALSINSAEHQVHVFQERLARAEAALEEADARSRLVEQHWLQVDRYLSLVQYQAADARRAFSRLMEQDNGGYLVLPDESQRRERRGDIPLRDLSASGIYSNRAPFDPRPPHRGSPSIPESHPPRRSPDYNIRLPPLLPPRRPSTSASAPRSPPAVEEEPRYIDAYTSDGSPPHKRPRRGSGSRPQSPRSPSPVPHRRASTSAPRPHEHPRARPPEPMHHHHRAMPPPSLLPAPRQDAHHRPIVPRGQPPLQFIQHAPPRPPTPPRLPTPPPRPPTPPRTGFADAGAPQHQYQHRFHLSSTPYNHGARRVVRPGAYETVVFALDSDASSVAPAREVDEEPPVGGGRAKAAGRR</sequence>
<evidence type="ECO:0000313" key="3">
    <source>
        <dbReference type="EMBL" id="KAJ7027722.1"/>
    </source>
</evidence>
<feature type="compositionally biased region" description="Basic and acidic residues" evidence="2">
    <location>
        <begin position="273"/>
        <end position="286"/>
    </location>
</feature>
<feature type="compositionally biased region" description="Low complexity" evidence="2">
    <location>
        <begin position="23"/>
        <end position="34"/>
    </location>
</feature>
<name>A0AAD6SID5_9AGAR</name>
<reference evidence="3" key="1">
    <citation type="submission" date="2023-03" db="EMBL/GenBank/DDBJ databases">
        <title>Massive genome expansion in bonnet fungi (Mycena s.s.) driven by repeated elements and novel gene families across ecological guilds.</title>
        <authorList>
            <consortium name="Lawrence Berkeley National Laboratory"/>
            <person name="Harder C.B."/>
            <person name="Miyauchi S."/>
            <person name="Viragh M."/>
            <person name="Kuo A."/>
            <person name="Thoen E."/>
            <person name="Andreopoulos B."/>
            <person name="Lu D."/>
            <person name="Skrede I."/>
            <person name="Drula E."/>
            <person name="Henrissat B."/>
            <person name="Morin E."/>
            <person name="Kohler A."/>
            <person name="Barry K."/>
            <person name="LaButti K."/>
            <person name="Morin E."/>
            <person name="Salamov A."/>
            <person name="Lipzen A."/>
            <person name="Mereny Z."/>
            <person name="Hegedus B."/>
            <person name="Baldrian P."/>
            <person name="Stursova M."/>
            <person name="Weitz H."/>
            <person name="Taylor A."/>
            <person name="Grigoriev I.V."/>
            <person name="Nagy L.G."/>
            <person name="Martin F."/>
            <person name="Kauserud H."/>
        </authorList>
    </citation>
    <scope>NUCLEOTIDE SEQUENCE</scope>
    <source>
        <strain evidence="3">CBHHK200</strain>
    </source>
</reference>
<feature type="region of interest" description="Disordered" evidence="2">
    <location>
        <begin position="144"/>
        <end position="356"/>
    </location>
</feature>
<dbReference type="AlphaFoldDB" id="A0AAD6SID5"/>
<feature type="compositionally biased region" description="Basic and acidic residues" evidence="2">
    <location>
        <begin position="147"/>
        <end position="159"/>
    </location>
</feature>
<accession>A0AAD6SID5</accession>
<keyword evidence="1" id="KW-0175">Coiled coil</keyword>
<protein>
    <submittedName>
        <fullName evidence="3">Uncharacterized protein</fullName>
    </submittedName>
</protein>
<gene>
    <name evidence="3" type="ORF">C8F04DRAFT_1399373</name>
</gene>
<dbReference type="Proteomes" id="UP001218188">
    <property type="component" value="Unassembled WGS sequence"/>
</dbReference>
<feature type="region of interest" description="Disordered" evidence="2">
    <location>
        <begin position="1"/>
        <end position="34"/>
    </location>
</feature>
<evidence type="ECO:0000256" key="1">
    <source>
        <dbReference type="SAM" id="Coils"/>
    </source>
</evidence>
<organism evidence="3 4">
    <name type="scientific">Mycena alexandri</name>
    <dbReference type="NCBI Taxonomy" id="1745969"/>
    <lineage>
        <taxon>Eukaryota</taxon>
        <taxon>Fungi</taxon>
        <taxon>Dikarya</taxon>
        <taxon>Basidiomycota</taxon>
        <taxon>Agaricomycotina</taxon>
        <taxon>Agaricomycetes</taxon>
        <taxon>Agaricomycetidae</taxon>
        <taxon>Agaricales</taxon>
        <taxon>Marasmiineae</taxon>
        <taxon>Mycenaceae</taxon>
        <taxon>Mycena</taxon>
    </lineage>
</organism>
<keyword evidence="4" id="KW-1185">Reference proteome</keyword>